<comment type="caution">
    <text evidence="1">The sequence shown here is derived from an EMBL/GenBank/DDBJ whole genome shotgun (WGS) entry which is preliminary data.</text>
</comment>
<keyword evidence="2" id="KW-1185">Reference proteome</keyword>
<organism evidence="1 2">
    <name type="scientific">Mycena maculata</name>
    <dbReference type="NCBI Taxonomy" id="230809"/>
    <lineage>
        <taxon>Eukaryota</taxon>
        <taxon>Fungi</taxon>
        <taxon>Dikarya</taxon>
        <taxon>Basidiomycota</taxon>
        <taxon>Agaricomycotina</taxon>
        <taxon>Agaricomycetes</taxon>
        <taxon>Agaricomycetidae</taxon>
        <taxon>Agaricales</taxon>
        <taxon>Marasmiineae</taxon>
        <taxon>Mycenaceae</taxon>
        <taxon>Mycena</taxon>
    </lineage>
</organism>
<proteinExistence type="predicted"/>
<dbReference type="AlphaFoldDB" id="A0AAD7K6U5"/>
<dbReference type="EMBL" id="JARJLG010000007">
    <property type="protein sequence ID" value="KAJ7779405.1"/>
    <property type="molecule type" value="Genomic_DNA"/>
</dbReference>
<evidence type="ECO:0000313" key="1">
    <source>
        <dbReference type="EMBL" id="KAJ7779405.1"/>
    </source>
</evidence>
<name>A0AAD7K6U5_9AGAR</name>
<gene>
    <name evidence="1" type="ORF">DFH07DRAFT_765692</name>
</gene>
<accession>A0AAD7K6U5</accession>
<sequence length="149" mass="16414">MIVLVGASVVGSVILITVLEYYFSENCAASNLVLWAELFWGLSAWQNGTMAGQNSAEYGRIGRSLKHICSAPGTRQECKVYQKVNEDYGQPAMEGGGKIGLHVACTLRFCHSASLIGYAQSYRKTVFSEFDTPINLFNRGDSLFRILCE</sequence>
<reference evidence="1" key="1">
    <citation type="submission" date="2023-03" db="EMBL/GenBank/DDBJ databases">
        <title>Massive genome expansion in bonnet fungi (Mycena s.s.) driven by repeated elements and novel gene families across ecological guilds.</title>
        <authorList>
            <consortium name="Lawrence Berkeley National Laboratory"/>
            <person name="Harder C.B."/>
            <person name="Miyauchi S."/>
            <person name="Viragh M."/>
            <person name="Kuo A."/>
            <person name="Thoen E."/>
            <person name="Andreopoulos B."/>
            <person name="Lu D."/>
            <person name="Skrede I."/>
            <person name="Drula E."/>
            <person name="Henrissat B."/>
            <person name="Morin E."/>
            <person name="Kohler A."/>
            <person name="Barry K."/>
            <person name="LaButti K."/>
            <person name="Morin E."/>
            <person name="Salamov A."/>
            <person name="Lipzen A."/>
            <person name="Mereny Z."/>
            <person name="Hegedus B."/>
            <person name="Baldrian P."/>
            <person name="Stursova M."/>
            <person name="Weitz H."/>
            <person name="Taylor A."/>
            <person name="Grigoriev I.V."/>
            <person name="Nagy L.G."/>
            <person name="Martin F."/>
            <person name="Kauserud H."/>
        </authorList>
    </citation>
    <scope>NUCLEOTIDE SEQUENCE</scope>
    <source>
        <strain evidence="1">CBHHK188m</strain>
    </source>
</reference>
<evidence type="ECO:0000313" key="2">
    <source>
        <dbReference type="Proteomes" id="UP001215280"/>
    </source>
</evidence>
<protein>
    <submittedName>
        <fullName evidence="1">Uncharacterized protein</fullName>
    </submittedName>
</protein>
<dbReference type="Proteomes" id="UP001215280">
    <property type="component" value="Unassembled WGS sequence"/>
</dbReference>